<dbReference type="Gene3D" id="3.90.70.10">
    <property type="entry name" value="Cysteine proteinases"/>
    <property type="match status" value="1"/>
</dbReference>
<dbReference type="Proteomes" id="UP000060602">
    <property type="component" value="Chromosome"/>
</dbReference>
<organism evidence="1 2">
    <name type="scientific">Alcaligenes xylosoxydans xylosoxydans</name>
    <name type="common">Achromobacter xylosoxidans</name>
    <dbReference type="NCBI Taxonomy" id="85698"/>
    <lineage>
        <taxon>Bacteria</taxon>
        <taxon>Pseudomonadati</taxon>
        <taxon>Pseudomonadota</taxon>
        <taxon>Betaproteobacteria</taxon>
        <taxon>Burkholderiales</taxon>
        <taxon>Alcaligenaceae</taxon>
        <taxon>Achromobacter</taxon>
    </lineage>
</organism>
<proteinExistence type="predicted"/>
<reference evidence="2" key="1">
    <citation type="submission" date="2015-12" db="EMBL/GenBank/DDBJ databases">
        <title>FDA dAtabase for Regulatory Grade micrObial Sequences (FDA-ARGOS): Supporting development and validation of Infectious Disease Dx tests.</title>
        <authorList>
            <person name="Case J."/>
            <person name="Tallon L."/>
            <person name="Sadzewicz L."/>
            <person name="Sengamalay N."/>
            <person name="Ott S."/>
            <person name="Godinez A."/>
            <person name="Nagaraj S."/>
            <person name="Nadendla S."/>
            <person name="Sichtig H."/>
        </authorList>
    </citation>
    <scope>NUCLEOTIDE SEQUENCE [LARGE SCALE GENOMIC DNA]</scope>
    <source>
        <strain evidence="2">FDAARGOS_147</strain>
    </source>
</reference>
<evidence type="ECO:0000313" key="1">
    <source>
        <dbReference type="EMBL" id="AMG39264.1"/>
    </source>
</evidence>
<dbReference type="AlphaFoldDB" id="A0A0X8P3T7"/>
<sequence>MESSRSGEGRAVPYFCQWESAHRAGEIIRQELRLEDDPAWRASGARDVEEYARWASHVCGMACLKMVLAAETGQVHPTLELARRSLPYGAYTENAEGHIKGMIYAPFVRFVAEQFGLRAQVRVDLRADELPALMGGAAYFMASVHPWIRWPEREPPARGGHLVLVTRATSAHVTFHNPSGEPGAQADACVPMAAFERAFAGRGVAILRAA</sequence>
<evidence type="ECO:0000313" key="2">
    <source>
        <dbReference type="Proteomes" id="UP000060602"/>
    </source>
</evidence>
<evidence type="ECO:0008006" key="3">
    <source>
        <dbReference type="Google" id="ProtNLM"/>
    </source>
</evidence>
<dbReference type="EMBL" id="CP014060">
    <property type="protein sequence ID" value="AMG39264.1"/>
    <property type="molecule type" value="Genomic_DNA"/>
</dbReference>
<gene>
    <name evidence="1" type="ORF">AL504_26570</name>
</gene>
<name>A0A0X8P3T7_ALCXX</name>
<dbReference type="RefSeq" id="WP_061073713.1">
    <property type="nucleotide sequence ID" value="NZ_CP014060.2"/>
</dbReference>
<protein>
    <recommendedName>
        <fullName evidence="3">Peptidase C39-like domain-containing protein</fullName>
    </recommendedName>
</protein>
<accession>A0A0X8P3T7</accession>